<dbReference type="RefSeq" id="WP_230068271.1">
    <property type="nucleotide sequence ID" value="NZ_BAABLL010000017.1"/>
</dbReference>
<gene>
    <name evidence="4" type="ORF">ACFOW9_16595</name>
</gene>
<keyword evidence="5" id="KW-1185">Reference proteome</keyword>
<feature type="transmembrane region" description="Helical" evidence="2">
    <location>
        <begin position="33"/>
        <end position="52"/>
    </location>
</feature>
<feature type="region of interest" description="Disordered" evidence="1">
    <location>
        <begin position="1"/>
        <end position="28"/>
    </location>
</feature>
<keyword evidence="2" id="KW-1133">Transmembrane helix</keyword>
<dbReference type="Proteomes" id="UP001595773">
    <property type="component" value="Unassembled WGS sequence"/>
</dbReference>
<name>A0ABV8R5F8_9MICC</name>
<reference evidence="5" key="1">
    <citation type="journal article" date="2019" name="Int. J. Syst. Evol. Microbiol.">
        <title>The Global Catalogue of Microorganisms (GCM) 10K type strain sequencing project: providing services to taxonomists for standard genome sequencing and annotation.</title>
        <authorList>
            <consortium name="The Broad Institute Genomics Platform"/>
            <consortium name="The Broad Institute Genome Sequencing Center for Infectious Disease"/>
            <person name="Wu L."/>
            <person name="Ma J."/>
        </authorList>
    </citation>
    <scope>NUCLEOTIDE SEQUENCE [LARGE SCALE GENOMIC DNA]</scope>
    <source>
        <strain evidence="5">CGMCC 1.10698</strain>
    </source>
</reference>
<evidence type="ECO:0000313" key="4">
    <source>
        <dbReference type="EMBL" id="MFC4267227.1"/>
    </source>
</evidence>
<evidence type="ECO:0000256" key="1">
    <source>
        <dbReference type="SAM" id="MobiDB-lite"/>
    </source>
</evidence>
<accession>A0ABV8R5F8</accession>
<dbReference type="InterPro" id="IPR013974">
    <property type="entry name" value="SAF"/>
</dbReference>
<dbReference type="SMART" id="SM00858">
    <property type="entry name" value="SAF"/>
    <property type="match status" value="1"/>
</dbReference>
<dbReference type="CDD" id="cd11614">
    <property type="entry name" value="SAF_CpaB_FlgA_like"/>
    <property type="match status" value="1"/>
</dbReference>
<dbReference type="Gene3D" id="3.90.1210.10">
    <property type="entry name" value="Antifreeze-like/N-acetylneuraminic acid synthase C-terminal domain"/>
    <property type="match status" value="1"/>
</dbReference>
<protein>
    <submittedName>
        <fullName evidence="4">SAF domain-containing protein</fullName>
    </submittedName>
</protein>
<feature type="domain" description="SAF" evidence="3">
    <location>
        <begin position="59"/>
        <end position="122"/>
    </location>
</feature>
<proteinExistence type="predicted"/>
<dbReference type="Pfam" id="PF08666">
    <property type="entry name" value="SAF"/>
    <property type="match status" value="1"/>
</dbReference>
<keyword evidence="2" id="KW-0812">Transmembrane</keyword>
<sequence length="221" mass="22765">MSTLTAPGEAVAEKPEKRKSLGSPVQSKPRKPIIGAAIAMIIVFALVFAWLLNTQGQNLTVFAAKSDISRGHVMTVDDLTAVQIPEGQPIPHYLTTQQGEVVGKTAQVDIPHGSLVTPNTIGTGSGLGPDQSMVGLSLTNQQLPPYPLTNGDKVRIVSTPANLAEAPKEAPAAISATVISSQRDTVSGQTLVAVLVPKSDAPALAAKAATGRVALILDGGK</sequence>
<evidence type="ECO:0000259" key="3">
    <source>
        <dbReference type="SMART" id="SM00858"/>
    </source>
</evidence>
<keyword evidence="2" id="KW-0472">Membrane</keyword>
<dbReference type="EMBL" id="JBHSCQ010000024">
    <property type="protein sequence ID" value="MFC4267227.1"/>
    <property type="molecule type" value="Genomic_DNA"/>
</dbReference>
<evidence type="ECO:0000256" key="2">
    <source>
        <dbReference type="SAM" id="Phobius"/>
    </source>
</evidence>
<organism evidence="4 5">
    <name type="scientific">Arthrobacter cryoconiti</name>
    <dbReference type="NCBI Taxonomy" id="748907"/>
    <lineage>
        <taxon>Bacteria</taxon>
        <taxon>Bacillati</taxon>
        <taxon>Actinomycetota</taxon>
        <taxon>Actinomycetes</taxon>
        <taxon>Micrococcales</taxon>
        <taxon>Micrococcaceae</taxon>
        <taxon>Arthrobacter</taxon>
    </lineage>
</organism>
<comment type="caution">
    <text evidence="4">The sequence shown here is derived from an EMBL/GenBank/DDBJ whole genome shotgun (WGS) entry which is preliminary data.</text>
</comment>
<evidence type="ECO:0000313" key="5">
    <source>
        <dbReference type="Proteomes" id="UP001595773"/>
    </source>
</evidence>